<keyword evidence="5" id="KW-0411">Iron-sulfur</keyword>
<dbReference type="GO" id="GO:0046872">
    <property type="term" value="F:metal ion binding"/>
    <property type="evidence" value="ECO:0007669"/>
    <property type="project" value="UniProtKB-KW"/>
</dbReference>
<proteinExistence type="predicted"/>
<evidence type="ECO:0000256" key="4">
    <source>
        <dbReference type="ARBA" id="ARBA00023004"/>
    </source>
</evidence>
<reference evidence="6 7" key="1">
    <citation type="submission" date="2016-10" db="EMBL/GenBank/DDBJ databases">
        <authorList>
            <person name="de Groot N.N."/>
        </authorList>
    </citation>
    <scope>NUCLEOTIDE SEQUENCE [LARGE SCALE GENOMIC DNA]</scope>
    <source>
        <strain evidence="6 7">DSM 18978</strain>
    </source>
</reference>
<organism evidence="6 7">
    <name type="scientific">Alkaliphilus peptidifermentans DSM 18978</name>
    <dbReference type="NCBI Taxonomy" id="1120976"/>
    <lineage>
        <taxon>Bacteria</taxon>
        <taxon>Bacillati</taxon>
        <taxon>Bacillota</taxon>
        <taxon>Clostridia</taxon>
        <taxon>Peptostreptococcales</taxon>
        <taxon>Natronincolaceae</taxon>
        <taxon>Alkaliphilus</taxon>
    </lineage>
</organism>
<sequence length="451" mass="48991">MNKIYDVIIAGAGSSGAVAAISAARNGASVLLIDKNGYPGGMNTAGMVCPIMTFHAGDRQIIKGIPQEIIDVLIERGASLGHVPDPIGVVSSITPIEPEILKLVYFEMLAKLPNITVLFHTFICDTVVENGVVKSIQVVSKSGLASYQGKTFIDATGDGDVASFCKADFHMGRSSDGFSQPMTLMFQVGGVDIKKVIAYVKSNPEQFILNKDCDIDKYLAVSGFFDIVNTARINGDLTIPRDRVLFFQGMHPGTIVVNMTRITKLRGTNAKELTTAEFNSHNQISEIMLFFRKYLPGFANCHLLSAADTIGVRESRRICGDYTLTIDDVVNGVCFEDSIAMCAFPIDIHDPIGNDLNWVRKSRTCCYDIPYRVMMPKKLKNLLVTGRCISATHEAMASSRISATAMAIGQAAGLAAALESRDICDFRQTDVKVLQDKLIKQGAVVGKAWLD</sequence>
<dbReference type="PANTHER" id="PTHR43498">
    <property type="entry name" value="FERREDOXIN:COB-COM HETERODISULFIDE REDUCTASE SUBUNIT A"/>
    <property type="match status" value="1"/>
</dbReference>
<dbReference type="PANTHER" id="PTHR43498:SF1">
    <property type="entry name" value="COB--COM HETERODISULFIDE REDUCTASE IRON-SULFUR SUBUNIT A"/>
    <property type="match status" value="1"/>
</dbReference>
<evidence type="ECO:0000313" key="6">
    <source>
        <dbReference type="EMBL" id="SCX74871.1"/>
    </source>
</evidence>
<dbReference type="OrthoDB" id="9759982at2"/>
<dbReference type="InterPro" id="IPR039650">
    <property type="entry name" value="HdrA-like"/>
</dbReference>
<gene>
    <name evidence="6" type="ORF">SAMN03080606_00004</name>
</gene>
<keyword evidence="7" id="KW-1185">Reference proteome</keyword>
<keyword evidence="2" id="KW-0479">Metal-binding</keyword>
<dbReference type="SUPFAM" id="SSF51905">
    <property type="entry name" value="FAD/NAD(P)-binding domain"/>
    <property type="match status" value="1"/>
</dbReference>
<keyword evidence="3" id="KW-0560">Oxidoreductase</keyword>
<dbReference type="STRING" id="1120976.SAMN03080606_00004"/>
<dbReference type="AlphaFoldDB" id="A0A1G5AAJ0"/>
<name>A0A1G5AAJ0_9FIRM</name>
<dbReference type="EMBL" id="FMUS01000001">
    <property type="protein sequence ID" value="SCX74871.1"/>
    <property type="molecule type" value="Genomic_DNA"/>
</dbReference>
<keyword evidence="4" id="KW-0408">Iron</keyword>
<evidence type="ECO:0000256" key="1">
    <source>
        <dbReference type="ARBA" id="ARBA00022485"/>
    </source>
</evidence>
<dbReference type="Gene3D" id="3.50.50.60">
    <property type="entry name" value="FAD/NAD(P)-binding domain"/>
    <property type="match status" value="1"/>
</dbReference>
<dbReference type="PRINTS" id="PR00411">
    <property type="entry name" value="PNDRDTASEI"/>
</dbReference>
<accession>A0A1G5AAJ0</accession>
<dbReference type="Proteomes" id="UP000198636">
    <property type="component" value="Unassembled WGS sequence"/>
</dbReference>
<protein>
    <submittedName>
        <fullName evidence="6">FAD dependent oxidoreductase</fullName>
    </submittedName>
</protein>
<evidence type="ECO:0000313" key="7">
    <source>
        <dbReference type="Proteomes" id="UP000198636"/>
    </source>
</evidence>
<dbReference type="GO" id="GO:0051539">
    <property type="term" value="F:4 iron, 4 sulfur cluster binding"/>
    <property type="evidence" value="ECO:0007669"/>
    <property type="project" value="UniProtKB-KW"/>
</dbReference>
<dbReference type="InterPro" id="IPR036188">
    <property type="entry name" value="FAD/NAD-bd_sf"/>
</dbReference>
<keyword evidence="1" id="KW-0004">4Fe-4S</keyword>
<dbReference type="GO" id="GO:0016491">
    <property type="term" value="F:oxidoreductase activity"/>
    <property type="evidence" value="ECO:0007669"/>
    <property type="project" value="UniProtKB-KW"/>
</dbReference>
<dbReference type="RefSeq" id="WP_091538490.1">
    <property type="nucleotide sequence ID" value="NZ_FMUS01000001.1"/>
</dbReference>
<dbReference type="Pfam" id="PF12831">
    <property type="entry name" value="FAD_oxidored"/>
    <property type="match status" value="1"/>
</dbReference>
<evidence type="ECO:0000256" key="3">
    <source>
        <dbReference type="ARBA" id="ARBA00023002"/>
    </source>
</evidence>
<evidence type="ECO:0000256" key="2">
    <source>
        <dbReference type="ARBA" id="ARBA00022723"/>
    </source>
</evidence>
<evidence type="ECO:0000256" key="5">
    <source>
        <dbReference type="ARBA" id="ARBA00023014"/>
    </source>
</evidence>